<evidence type="ECO:0000256" key="5">
    <source>
        <dbReference type="SAM" id="Phobius"/>
    </source>
</evidence>
<comment type="caution">
    <text evidence="6">The sequence shown here is derived from an EMBL/GenBank/DDBJ whole genome shotgun (WGS) entry which is preliminary data.</text>
</comment>
<keyword evidence="5" id="KW-0812">Transmembrane</keyword>
<dbReference type="Pfam" id="PF00114">
    <property type="entry name" value="Pilin"/>
    <property type="match status" value="1"/>
</dbReference>
<dbReference type="InterPro" id="IPR012902">
    <property type="entry name" value="N_methyl_site"/>
</dbReference>
<protein>
    <submittedName>
        <fullName evidence="6">Prepilin-type N-terminal cleavage/methylation domain-containing protein</fullName>
    </submittedName>
</protein>
<dbReference type="GO" id="GO:0015627">
    <property type="term" value="C:type II protein secretion system complex"/>
    <property type="evidence" value="ECO:0007669"/>
    <property type="project" value="InterPro"/>
</dbReference>
<dbReference type="PRINTS" id="PR00813">
    <property type="entry name" value="BCTERIALGSPG"/>
</dbReference>
<dbReference type="GO" id="GO:0009289">
    <property type="term" value="C:pilus"/>
    <property type="evidence" value="ECO:0007669"/>
    <property type="project" value="InterPro"/>
</dbReference>
<name>A0AA37RYJ9_9GAMM</name>
<keyword evidence="3" id="KW-0488">Methylation</keyword>
<keyword evidence="4" id="KW-0281">Fimbrium</keyword>
<dbReference type="InterPro" id="IPR045584">
    <property type="entry name" value="Pilin-like"/>
</dbReference>
<dbReference type="EMBL" id="BSNC01000006">
    <property type="protein sequence ID" value="GLP97463.1"/>
    <property type="molecule type" value="Genomic_DNA"/>
</dbReference>
<dbReference type="RefSeq" id="WP_095504696.1">
    <property type="nucleotide sequence ID" value="NZ_BSNC01000006.1"/>
</dbReference>
<dbReference type="Proteomes" id="UP001161422">
    <property type="component" value="Unassembled WGS sequence"/>
</dbReference>
<evidence type="ECO:0000313" key="6">
    <source>
        <dbReference type="EMBL" id="GLP97463.1"/>
    </source>
</evidence>
<organism evidence="6 7">
    <name type="scientific">Paraferrimonas sedimenticola</name>
    <dbReference type="NCBI Taxonomy" id="375674"/>
    <lineage>
        <taxon>Bacteria</taxon>
        <taxon>Pseudomonadati</taxon>
        <taxon>Pseudomonadota</taxon>
        <taxon>Gammaproteobacteria</taxon>
        <taxon>Alteromonadales</taxon>
        <taxon>Ferrimonadaceae</taxon>
        <taxon>Paraferrimonas</taxon>
    </lineage>
</organism>
<evidence type="ECO:0000256" key="1">
    <source>
        <dbReference type="ARBA" id="ARBA00005233"/>
    </source>
</evidence>
<comment type="subunit">
    <text evidence="2">The pili are polar flexible filaments of about 5.4 nanometers diameter and 2.5 micrometers average length; they consist of only a single polypeptide chain arranged in a helical configuration of five subunits per turn in the assembled pilus.</text>
</comment>
<dbReference type="PROSITE" id="PS00409">
    <property type="entry name" value="PROKAR_NTER_METHYL"/>
    <property type="match status" value="1"/>
</dbReference>
<gene>
    <name evidence="6" type="ORF">GCM10007895_27700</name>
</gene>
<dbReference type="InterPro" id="IPR000983">
    <property type="entry name" value="Bac_GSPG_pilin"/>
</dbReference>
<dbReference type="NCBIfam" id="TIGR02532">
    <property type="entry name" value="IV_pilin_GFxxxE"/>
    <property type="match status" value="1"/>
</dbReference>
<keyword evidence="5" id="KW-1133">Transmembrane helix</keyword>
<accession>A0AA37RYJ9</accession>
<keyword evidence="7" id="KW-1185">Reference proteome</keyword>
<reference evidence="6" key="2">
    <citation type="submission" date="2023-01" db="EMBL/GenBank/DDBJ databases">
        <title>Draft genome sequence of Paraferrimonas sedimenticola strain NBRC 101628.</title>
        <authorList>
            <person name="Sun Q."/>
            <person name="Mori K."/>
        </authorList>
    </citation>
    <scope>NUCLEOTIDE SEQUENCE</scope>
    <source>
        <strain evidence="6">NBRC 101628</strain>
    </source>
</reference>
<reference evidence="6" key="1">
    <citation type="journal article" date="2014" name="Int. J. Syst. Evol. Microbiol.">
        <title>Complete genome sequence of Corynebacterium casei LMG S-19264T (=DSM 44701T), isolated from a smear-ripened cheese.</title>
        <authorList>
            <consortium name="US DOE Joint Genome Institute (JGI-PGF)"/>
            <person name="Walter F."/>
            <person name="Albersmeier A."/>
            <person name="Kalinowski J."/>
            <person name="Ruckert C."/>
        </authorList>
    </citation>
    <scope>NUCLEOTIDE SEQUENCE</scope>
    <source>
        <strain evidence="6">NBRC 101628</strain>
    </source>
</reference>
<dbReference type="SUPFAM" id="SSF54523">
    <property type="entry name" value="Pili subunits"/>
    <property type="match status" value="1"/>
</dbReference>
<dbReference type="AlphaFoldDB" id="A0AA37RYJ9"/>
<dbReference type="Gene3D" id="3.30.700.10">
    <property type="entry name" value="Glycoprotein, Type 4 Pilin"/>
    <property type="match status" value="1"/>
</dbReference>
<evidence type="ECO:0000256" key="3">
    <source>
        <dbReference type="ARBA" id="ARBA00022481"/>
    </source>
</evidence>
<proteinExistence type="inferred from homology"/>
<dbReference type="InterPro" id="IPR001082">
    <property type="entry name" value="Pilin"/>
</dbReference>
<evidence type="ECO:0000313" key="7">
    <source>
        <dbReference type="Proteomes" id="UP001161422"/>
    </source>
</evidence>
<evidence type="ECO:0000256" key="2">
    <source>
        <dbReference type="ARBA" id="ARBA00011156"/>
    </source>
</evidence>
<sequence>MKQSKGFTLIELLIVVAIIGILAAVAIPQYQNYIAKAEAGTAYSTLASLKSPMEAYVLEKGSLPGVDGELAWIGASAGLIVNGSLEYTASGIQVTMGANGSPAISGAVIALSRTAGATASDPATWACTYTYPTAGNANHAPKGCTAAAGT</sequence>
<dbReference type="Pfam" id="PF07963">
    <property type="entry name" value="N_methyl"/>
    <property type="match status" value="1"/>
</dbReference>
<evidence type="ECO:0000256" key="4">
    <source>
        <dbReference type="RuleBase" id="RU000389"/>
    </source>
</evidence>
<dbReference type="GO" id="GO:0015628">
    <property type="term" value="P:protein secretion by the type II secretion system"/>
    <property type="evidence" value="ECO:0007669"/>
    <property type="project" value="InterPro"/>
</dbReference>
<dbReference type="PANTHER" id="PTHR30093:SF34">
    <property type="entry name" value="PREPILIN PEPTIDASE-DEPENDENT PROTEIN D"/>
    <property type="match status" value="1"/>
</dbReference>
<keyword evidence="5" id="KW-0472">Membrane</keyword>
<feature type="transmembrane region" description="Helical" evidence="5">
    <location>
        <begin position="7"/>
        <end position="27"/>
    </location>
</feature>
<dbReference type="PANTHER" id="PTHR30093">
    <property type="entry name" value="GENERAL SECRETION PATHWAY PROTEIN G"/>
    <property type="match status" value="1"/>
</dbReference>
<comment type="similarity">
    <text evidence="1 4">Belongs to the N-Me-Phe pilin family.</text>
</comment>
<dbReference type="GO" id="GO:0007155">
    <property type="term" value="P:cell adhesion"/>
    <property type="evidence" value="ECO:0007669"/>
    <property type="project" value="InterPro"/>
</dbReference>